<dbReference type="GO" id="GO:0015979">
    <property type="term" value="P:photosynthesis"/>
    <property type="evidence" value="ECO:0007669"/>
    <property type="project" value="UniProtKB-KW"/>
</dbReference>
<dbReference type="Pfam" id="PF01383">
    <property type="entry name" value="CpcD"/>
    <property type="match status" value="1"/>
</dbReference>
<feature type="domain" description="CpcD-like" evidence="8">
    <location>
        <begin position="202"/>
        <end position="251"/>
    </location>
</feature>
<sequence>MTTLTPSFTSERLELRPNTTEEDLQVIIRAVYKQVLGNAHLLESQRNQTAESLLRNRDLTVRGFVRAIAQSELYKSLFFDPNSAYRFIELNCKHLLGRAPLDQAEISAHVQICISQGYAAEIDSYLDSAEYLNNFGENCVPYPRSNTTQTGIKNVVFNRTINLLGGAATSDSEHQSKLISSVATNLPQKIKVSSLGQGGAQEKRFRIVVTKGVNSLSKLANKTCCVSYSQLSQNIQNIQKTGGKILSITEMV</sequence>
<evidence type="ECO:0000259" key="8">
    <source>
        <dbReference type="PROSITE" id="PS51441"/>
    </source>
</evidence>
<feature type="domain" description="PBS-linker" evidence="9">
    <location>
        <begin position="1"/>
        <end position="172"/>
    </location>
</feature>
<name>A0A4P5ZD67_PLAAG</name>
<gene>
    <name evidence="10" type="ORF">PA905_19200</name>
</gene>
<dbReference type="InterPro" id="IPR038255">
    <property type="entry name" value="PBS_linker_sf"/>
</dbReference>
<keyword evidence="6" id="KW-0472">Membrane</keyword>
<dbReference type="PANTHER" id="PTHR34011">
    <property type="entry name" value="PHYCOBILISOME 32.1 KDA LINKER POLYPEPTIDE, PHYCOCYANIN-ASSOCIATED, ROD 2-RELATED"/>
    <property type="match status" value="1"/>
</dbReference>
<dbReference type="AlphaFoldDB" id="A0A4P5ZD67"/>
<accession>A0A4P5ZD67</accession>
<comment type="caution">
    <text evidence="10">The sequence shown here is derived from an EMBL/GenBank/DDBJ whole genome shotgun (WGS) entry which is preliminary data.</text>
</comment>
<dbReference type="GO" id="GO:0030089">
    <property type="term" value="C:phycobilisome"/>
    <property type="evidence" value="ECO:0007669"/>
    <property type="project" value="UniProtKB-UniRule"/>
</dbReference>
<evidence type="ECO:0000313" key="10">
    <source>
        <dbReference type="EMBL" id="GDZ93970.1"/>
    </source>
</evidence>
<evidence type="ECO:0000259" key="9">
    <source>
        <dbReference type="PROSITE" id="PS51445"/>
    </source>
</evidence>
<evidence type="ECO:0000256" key="5">
    <source>
        <dbReference type="ARBA" id="ARBA00023078"/>
    </source>
</evidence>
<evidence type="ECO:0000256" key="7">
    <source>
        <dbReference type="PROSITE-ProRule" id="PRU00775"/>
    </source>
</evidence>
<evidence type="ECO:0000256" key="6">
    <source>
        <dbReference type="ARBA" id="ARBA00023136"/>
    </source>
</evidence>
<comment type="subcellular location">
    <subcellularLocation>
        <location evidence="1">Cellular thylakoid membrane</location>
        <topology evidence="1">Peripheral membrane protein</topology>
        <orientation evidence="1">Cytoplasmic side</orientation>
    </subcellularLocation>
</comment>
<comment type="similarity">
    <text evidence="7">Belongs to the phycobilisome linker protein family.</text>
</comment>
<evidence type="ECO:0000256" key="1">
    <source>
        <dbReference type="ARBA" id="ARBA00004445"/>
    </source>
</evidence>
<evidence type="ECO:0000256" key="2">
    <source>
        <dbReference type="ARBA" id="ARBA00022531"/>
    </source>
</evidence>
<dbReference type="PANTHER" id="PTHR34011:SF6">
    <property type="entry name" value="PHYCOBILIPROTEIN APCE"/>
    <property type="match status" value="1"/>
</dbReference>
<dbReference type="EMBL" id="BJCD01000039">
    <property type="protein sequence ID" value="GDZ93970.1"/>
    <property type="molecule type" value="Genomic_DNA"/>
</dbReference>
<dbReference type="RefSeq" id="WP_026786771.1">
    <property type="nucleotide sequence ID" value="NZ_BJCD01000039.1"/>
</dbReference>
<reference evidence="11" key="1">
    <citation type="submission" date="2019-02" db="EMBL/GenBank/DDBJ databases">
        <title>Draft genome sequence of Planktothrix agardhii NIES-905.</title>
        <authorList>
            <person name="Yamaguchi H."/>
            <person name="Suzuki S."/>
            <person name="Kawachi M."/>
        </authorList>
    </citation>
    <scope>NUCLEOTIDE SEQUENCE [LARGE SCALE GENOMIC DNA]</scope>
    <source>
        <strain evidence="11">CCAP 1459/11A</strain>
    </source>
</reference>
<protein>
    <submittedName>
        <fullName evidence="10">Phycobilisome linker polypeptide</fullName>
    </submittedName>
</protein>
<dbReference type="InterPro" id="IPR001297">
    <property type="entry name" value="PBS_linker_dom"/>
</dbReference>
<dbReference type="Proteomes" id="UP000299794">
    <property type="component" value="Unassembled WGS sequence"/>
</dbReference>
<evidence type="ECO:0000313" key="11">
    <source>
        <dbReference type="Proteomes" id="UP000299794"/>
    </source>
</evidence>
<dbReference type="PIRSF" id="PIRSF005898">
    <property type="entry name" value="Phycobilisome_CpeC/CpcI"/>
    <property type="match status" value="1"/>
</dbReference>
<keyword evidence="4 7" id="KW-0605">Phycobilisome</keyword>
<dbReference type="GO" id="GO:0031676">
    <property type="term" value="C:plasma membrane-derived thylakoid membrane"/>
    <property type="evidence" value="ECO:0007669"/>
    <property type="project" value="UniProtKB-SubCell"/>
</dbReference>
<dbReference type="PROSITE" id="PS51445">
    <property type="entry name" value="PBS_LINKER"/>
    <property type="match status" value="1"/>
</dbReference>
<dbReference type="InterPro" id="IPR008213">
    <property type="entry name" value="CpcD-like_dom"/>
</dbReference>
<keyword evidence="5" id="KW-0793">Thylakoid</keyword>
<dbReference type="SMART" id="SM01094">
    <property type="entry name" value="CpcD"/>
    <property type="match status" value="1"/>
</dbReference>
<evidence type="ECO:0000256" key="3">
    <source>
        <dbReference type="ARBA" id="ARBA00022549"/>
    </source>
</evidence>
<proteinExistence type="inferred from homology"/>
<evidence type="ECO:0000256" key="4">
    <source>
        <dbReference type="ARBA" id="ARBA00022738"/>
    </source>
</evidence>
<dbReference type="Gene3D" id="1.10.3130.20">
    <property type="entry name" value="Phycobilisome linker domain"/>
    <property type="match status" value="1"/>
</dbReference>
<keyword evidence="3" id="KW-0042">Antenna complex</keyword>
<dbReference type="PROSITE" id="PS51441">
    <property type="entry name" value="CPCD_LIKE"/>
    <property type="match status" value="1"/>
</dbReference>
<organism evidence="10 11">
    <name type="scientific">Planktothrix agardhii CCAP 1459/11A</name>
    <dbReference type="NCBI Taxonomy" id="282420"/>
    <lineage>
        <taxon>Bacteria</taxon>
        <taxon>Bacillati</taxon>
        <taxon>Cyanobacteriota</taxon>
        <taxon>Cyanophyceae</taxon>
        <taxon>Oscillatoriophycideae</taxon>
        <taxon>Oscillatoriales</taxon>
        <taxon>Microcoleaceae</taxon>
        <taxon>Planktothrix</taxon>
    </lineage>
</organism>
<keyword evidence="2" id="KW-0602">Photosynthesis</keyword>
<dbReference type="InterPro" id="IPR016470">
    <property type="entry name" value="Phycobilisome"/>
</dbReference>
<dbReference type="Pfam" id="PF00427">
    <property type="entry name" value="PBS_linker_poly"/>
    <property type="match status" value="1"/>
</dbReference>